<keyword evidence="2" id="KW-1185">Reference proteome</keyword>
<dbReference type="AlphaFoldDB" id="A0A3P7QPE2"/>
<evidence type="ECO:0000313" key="1">
    <source>
        <dbReference type="EMBL" id="VDN33642.1"/>
    </source>
</evidence>
<reference evidence="1 2" key="1">
    <citation type="submission" date="2018-11" db="EMBL/GenBank/DDBJ databases">
        <authorList>
            <consortium name="Pathogen Informatics"/>
        </authorList>
    </citation>
    <scope>NUCLEOTIDE SEQUENCE [LARGE SCALE GENOMIC DNA]</scope>
</reference>
<organism evidence="1 2">
    <name type="scientific">Dibothriocephalus latus</name>
    <name type="common">Fish tapeworm</name>
    <name type="synonym">Diphyllobothrium latum</name>
    <dbReference type="NCBI Taxonomy" id="60516"/>
    <lineage>
        <taxon>Eukaryota</taxon>
        <taxon>Metazoa</taxon>
        <taxon>Spiralia</taxon>
        <taxon>Lophotrochozoa</taxon>
        <taxon>Platyhelminthes</taxon>
        <taxon>Cestoda</taxon>
        <taxon>Eucestoda</taxon>
        <taxon>Diphyllobothriidea</taxon>
        <taxon>Diphyllobothriidae</taxon>
        <taxon>Dibothriocephalus</taxon>
    </lineage>
</organism>
<gene>
    <name evidence="1" type="ORF">DILT_LOCUS16291</name>
</gene>
<name>A0A3P7QPE2_DIBLA</name>
<accession>A0A3P7QPE2</accession>
<dbReference type="Proteomes" id="UP000281553">
    <property type="component" value="Unassembled WGS sequence"/>
</dbReference>
<proteinExistence type="predicted"/>
<protein>
    <submittedName>
        <fullName evidence="1">Uncharacterized protein</fullName>
    </submittedName>
</protein>
<evidence type="ECO:0000313" key="2">
    <source>
        <dbReference type="Proteomes" id="UP000281553"/>
    </source>
</evidence>
<dbReference type="EMBL" id="UYRU01084051">
    <property type="protein sequence ID" value="VDN33642.1"/>
    <property type="molecule type" value="Genomic_DNA"/>
</dbReference>
<sequence length="54" mass="5837">MKWTLTVSTLRSIGLGRCTSSGRSPRIPTVSSSTIICVIVGWTISPKLPPIPQR</sequence>